<evidence type="ECO:0000313" key="4">
    <source>
        <dbReference type="Proteomes" id="UP000011761"/>
    </source>
</evidence>
<evidence type="ECO:0000259" key="2">
    <source>
        <dbReference type="Pfam" id="PF22980"/>
    </source>
</evidence>
<feature type="region of interest" description="Disordered" evidence="1">
    <location>
        <begin position="67"/>
        <end position="113"/>
    </location>
</feature>
<dbReference type="KEGG" id="bcom:BAUCODRAFT_147189"/>
<feature type="domain" description="Myb-like DNA-binding" evidence="2">
    <location>
        <begin position="19"/>
        <end position="63"/>
    </location>
</feature>
<dbReference type="EMBL" id="KB445554">
    <property type="protein sequence ID" value="EMC97005.1"/>
    <property type="molecule type" value="Genomic_DNA"/>
</dbReference>
<dbReference type="OrthoDB" id="3944408at2759"/>
<dbReference type="Proteomes" id="UP000011761">
    <property type="component" value="Unassembled WGS sequence"/>
</dbReference>
<feature type="compositionally biased region" description="Acidic residues" evidence="1">
    <location>
        <begin position="96"/>
        <end position="113"/>
    </location>
</feature>
<feature type="compositionally biased region" description="Polar residues" evidence="1">
    <location>
        <begin position="139"/>
        <end position="157"/>
    </location>
</feature>
<sequence>MPPKAAEDASTDQTGVAMDVKYLLTIMEQMSGDIDWEAVAKKCDLVSKGAAQKRLYRMKIKYGFDDKKAGDAQDTPKKKKGASKGPANKKRKVDETTADDGADEEAETVKDEVEEVDYFVPGLRTVVLTSFAGLEPANTPRTSESIHGGNLTNAFRL</sequence>
<keyword evidence="4" id="KW-1185">Reference proteome</keyword>
<feature type="region of interest" description="Disordered" evidence="1">
    <location>
        <begin position="135"/>
        <end position="157"/>
    </location>
</feature>
<evidence type="ECO:0000256" key="1">
    <source>
        <dbReference type="SAM" id="MobiDB-lite"/>
    </source>
</evidence>
<gene>
    <name evidence="3" type="ORF">BAUCODRAFT_147189</name>
</gene>
<dbReference type="Pfam" id="PF22980">
    <property type="entry name" value="Myb_DNA-bind_8"/>
    <property type="match status" value="1"/>
</dbReference>
<dbReference type="RefSeq" id="XP_007675594.1">
    <property type="nucleotide sequence ID" value="XM_007677404.1"/>
</dbReference>
<evidence type="ECO:0000313" key="3">
    <source>
        <dbReference type="EMBL" id="EMC97005.1"/>
    </source>
</evidence>
<dbReference type="AlphaFoldDB" id="M2NDP0"/>
<reference evidence="3 4" key="1">
    <citation type="journal article" date="2012" name="PLoS Pathog.">
        <title>Diverse lifestyles and strategies of plant pathogenesis encoded in the genomes of eighteen Dothideomycetes fungi.</title>
        <authorList>
            <person name="Ohm R.A."/>
            <person name="Feau N."/>
            <person name="Henrissat B."/>
            <person name="Schoch C.L."/>
            <person name="Horwitz B.A."/>
            <person name="Barry K.W."/>
            <person name="Condon B.J."/>
            <person name="Copeland A.C."/>
            <person name="Dhillon B."/>
            <person name="Glaser F."/>
            <person name="Hesse C.N."/>
            <person name="Kosti I."/>
            <person name="LaButti K."/>
            <person name="Lindquist E.A."/>
            <person name="Lucas S."/>
            <person name="Salamov A.A."/>
            <person name="Bradshaw R.E."/>
            <person name="Ciuffetti L."/>
            <person name="Hamelin R.C."/>
            <person name="Kema G.H.J."/>
            <person name="Lawrence C."/>
            <person name="Scott J.A."/>
            <person name="Spatafora J.W."/>
            <person name="Turgeon B.G."/>
            <person name="de Wit P.J.G.M."/>
            <person name="Zhong S."/>
            <person name="Goodwin S.B."/>
            <person name="Grigoriev I.V."/>
        </authorList>
    </citation>
    <scope>NUCLEOTIDE SEQUENCE [LARGE SCALE GENOMIC DNA]</scope>
    <source>
        <strain evidence="3 4">UAMH 10762</strain>
    </source>
</reference>
<dbReference type="InterPro" id="IPR054505">
    <property type="entry name" value="Myb_DNA-bind_8"/>
</dbReference>
<protein>
    <recommendedName>
        <fullName evidence="2">Myb-like DNA-binding domain-containing protein</fullName>
    </recommendedName>
</protein>
<feature type="compositionally biased region" description="Basic and acidic residues" evidence="1">
    <location>
        <begin position="67"/>
        <end position="76"/>
    </location>
</feature>
<name>M2NDP0_BAUPA</name>
<dbReference type="HOGENOM" id="CLU_1677531_0_0_1"/>
<organism evidence="3 4">
    <name type="scientific">Baudoinia panamericana (strain UAMH 10762)</name>
    <name type="common">Angels' share fungus</name>
    <name type="synonym">Baudoinia compniacensis (strain UAMH 10762)</name>
    <dbReference type="NCBI Taxonomy" id="717646"/>
    <lineage>
        <taxon>Eukaryota</taxon>
        <taxon>Fungi</taxon>
        <taxon>Dikarya</taxon>
        <taxon>Ascomycota</taxon>
        <taxon>Pezizomycotina</taxon>
        <taxon>Dothideomycetes</taxon>
        <taxon>Dothideomycetidae</taxon>
        <taxon>Mycosphaerellales</taxon>
        <taxon>Teratosphaeriaceae</taxon>
        <taxon>Baudoinia</taxon>
    </lineage>
</organism>
<dbReference type="GeneID" id="19108739"/>
<proteinExistence type="predicted"/>
<feature type="compositionally biased region" description="Basic residues" evidence="1">
    <location>
        <begin position="77"/>
        <end position="91"/>
    </location>
</feature>
<accession>M2NDP0</accession>